<evidence type="ECO:0000256" key="2">
    <source>
        <dbReference type="ARBA" id="ARBA00022679"/>
    </source>
</evidence>
<protein>
    <submittedName>
        <fullName evidence="9">CAMK family protein kinase</fullName>
    </submittedName>
</protein>
<gene>
    <name evidence="9" type="ORF">TVAG_120780</name>
</gene>
<dbReference type="FunCoup" id="A2D7M3">
    <property type="interactions" value="372"/>
</dbReference>
<dbReference type="Pfam" id="PF00069">
    <property type="entry name" value="Pkinase"/>
    <property type="match status" value="1"/>
</dbReference>
<dbReference type="KEGG" id="tva:4720706"/>
<dbReference type="eggNOG" id="KOG0586">
    <property type="taxonomic scope" value="Eukaryota"/>
</dbReference>
<organism evidence="9 10">
    <name type="scientific">Trichomonas vaginalis (strain ATCC PRA-98 / G3)</name>
    <dbReference type="NCBI Taxonomy" id="412133"/>
    <lineage>
        <taxon>Eukaryota</taxon>
        <taxon>Metamonada</taxon>
        <taxon>Parabasalia</taxon>
        <taxon>Trichomonadida</taxon>
        <taxon>Trichomonadidae</taxon>
        <taxon>Trichomonas</taxon>
    </lineage>
</organism>
<dbReference type="CDD" id="cd14003">
    <property type="entry name" value="STKc_AMPK-like"/>
    <property type="match status" value="1"/>
</dbReference>
<dbReference type="RefSeq" id="XP_001276988.1">
    <property type="nucleotide sequence ID" value="XM_001276987.1"/>
</dbReference>
<dbReference type="AlphaFoldDB" id="A2D7M3"/>
<dbReference type="InParanoid" id="A2D7M3"/>
<keyword evidence="4 9" id="KW-0418">Kinase</keyword>
<dbReference type="SMR" id="A2D7M3"/>
<dbReference type="EMBL" id="DS113177">
    <property type="protein sequence ID" value="EAY23740.1"/>
    <property type="molecule type" value="Genomic_DNA"/>
</dbReference>
<dbReference type="Proteomes" id="UP000001542">
    <property type="component" value="Unassembled WGS sequence"/>
</dbReference>
<dbReference type="PANTHER" id="PTHR24346">
    <property type="entry name" value="MAP/MICROTUBULE AFFINITY-REGULATING KINASE"/>
    <property type="match status" value="1"/>
</dbReference>
<keyword evidence="10" id="KW-1185">Reference proteome</keyword>
<reference evidence="9" key="2">
    <citation type="journal article" date="2007" name="Science">
        <title>Draft genome sequence of the sexually transmitted pathogen Trichomonas vaginalis.</title>
        <authorList>
            <person name="Carlton J.M."/>
            <person name="Hirt R.P."/>
            <person name="Silva J.C."/>
            <person name="Delcher A.L."/>
            <person name="Schatz M."/>
            <person name="Zhao Q."/>
            <person name="Wortman J.R."/>
            <person name="Bidwell S.L."/>
            <person name="Alsmark U.C.M."/>
            <person name="Besteiro S."/>
            <person name="Sicheritz-Ponten T."/>
            <person name="Noel C.J."/>
            <person name="Dacks J.B."/>
            <person name="Foster P.G."/>
            <person name="Simillion C."/>
            <person name="Van de Peer Y."/>
            <person name="Miranda-Saavedra D."/>
            <person name="Barton G.J."/>
            <person name="Westrop G.D."/>
            <person name="Mueller S."/>
            <person name="Dessi D."/>
            <person name="Fiori P.L."/>
            <person name="Ren Q."/>
            <person name="Paulsen I."/>
            <person name="Zhang H."/>
            <person name="Bastida-Corcuera F.D."/>
            <person name="Simoes-Barbosa A."/>
            <person name="Brown M.T."/>
            <person name="Hayes R.D."/>
            <person name="Mukherjee M."/>
            <person name="Okumura C.Y."/>
            <person name="Schneider R."/>
            <person name="Smith A.J."/>
            <person name="Vanacova S."/>
            <person name="Villalvazo M."/>
            <person name="Haas B.J."/>
            <person name="Pertea M."/>
            <person name="Feldblyum T.V."/>
            <person name="Utterback T.R."/>
            <person name="Shu C.L."/>
            <person name="Osoegawa K."/>
            <person name="de Jong P.J."/>
            <person name="Hrdy I."/>
            <person name="Horvathova L."/>
            <person name="Zubacova Z."/>
            <person name="Dolezal P."/>
            <person name="Malik S.B."/>
            <person name="Logsdon J.M. Jr."/>
            <person name="Henze K."/>
            <person name="Gupta A."/>
            <person name="Wang C.C."/>
            <person name="Dunne R.L."/>
            <person name="Upcroft J.A."/>
            <person name="Upcroft P."/>
            <person name="White O."/>
            <person name="Salzberg S.L."/>
            <person name="Tang P."/>
            <person name="Chiu C.-H."/>
            <person name="Lee Y.-S."/>
            <person name="Embley T.M."/>
            <person name="Coombs G.H."/>
            <person name="Mottram J.C."/>
            <person name="Tachezy J."/>
            <person name="Fraser-Liggett C.M."/>
            <person name="Johnson P.J."/>
        </authorList>
    </citation>
    <scope>NUCLEOTIDE SEQUENCE [LARGE SCALE GENOMIC DNA]</scope>
    <source>
        <strain evidence="9">G3</strain>
    </source>
</reference>
<dbReference type="PANTHER" id="PTHR24346:SF82">
    <property type="entry name" value="KP78A-RELATED"/>
    <property type="match status" value="1"/>
</dbReference>
<dbReference type="PROSITE" id="PS00107">
    <property type="entry name" value="PROTEIN_KINASE_ATP"/>
    <property type="match status" value="1"/>
</dbReference>
<sequence>MSKKTTVNMPKSIKQYNVLAEVGHGAYGTVFRVFNKLDRRAYAIKVYPKSNLQTEKQEREFQREIDAMAYIKHPGLVALHDFFDDSDNFYLVMDYCHGGELFDYVVSKKRLDEPTAALVFNQIVQAVEFCHSNGIAHRDLKPENILIDKFPKVMVADFGLCGFIEESTLMQTFCGSPIYSAPEIIQRKAYDGRLSDVWSLGVILFGIVTGEHPWRTENTSAMLSQIIHGEFTFPSYLSDDCKDLISKMLVLEPSQRWTLKQVLGHPWIQYEKFSSARNTLAGKKLLTRDVPTASGLPLYRISEISHNQATIRFDHNIISPFEEEDGENPTKNLPRLSVRSNSLANLLNPESSENGNELNKSSNYRLIVGNHLSLAGNRQRSSNALLQPMSTFGD</sequence>
<feature type="domain" description="Protein kinase" evidence="8">
    <location>
        <begin position="16"/>
        <end position="268"/>
    </location>
</feature>
<dbReference type="GO" id="GO:0005524">
    <property type="term" value="F:ATP binding"/>
    <property type="evidence" value="ECO:0007669"/>
    <property type="project" value="UniProtKB-UniRule"/>
</dbReference>
<evidence type="ECO:0000313" key="10">
    <source>
        <dbReference type="Proteomes" id="UP000001542"/>
    </source>
</evidence>
<evidence type="ECO:0000256" key="3">
    <source>
        <dbReference type="ARBA" id="ARBA00022741"/>
    </source>
</evidence>
<dbReference type="OrthoDB" id="504170at2759"/>
<accession>A2D7M3</accession>
<dbReference type="Gene3D" id="1.10.510.10">
    <property type="entry name" value="Transferase(Phosphotransferase) domain 1"/>
    <property type="match status" value="1"/>
</dbReference>
<dbReference type="InterPro" id="IPR017441">
    <property type="entry name" value="Protein_kinase_ATP_BS"/>
</dbReference>
<evidence type="ECO:0000259" key="8">
    <source>
        <dbReference type="PROSITE" id="PS50011"/>
    </source>
</evidence>
<evidence type="ECO:0000313" key="9">
    <source>
        <dbReference type="EMBL" id="EAY23740.1"/>
    </source>
</evidence>
<dbReference type="GO" id="GO:0004674">
    <property type="term" value="F:protein serine/threonine kinase activity"/>
    <property type="evidence" value="ECO:0000318"/>
    <property type="project" value="GO_Central"/>
</dbReference>
<dbReference type="SMART" id="SM00220">
    <property type="entry name" value="S_TKc"/>
    <property type="match status" value="1"/>
</dbReference>
<dbReference type="PROSITE" id="PS50011">
    <property type="entry name" value="PROTEIN_KINASE_DOM"/>
    <property type="match status" value="1"/>
</dbReference>
<evidence type="ECO:0000256" key="5">
    <source>
        <dbReference type="ARBA" id="ARBA00022840"/>
    </source>
</evidence>
<evidence type="ECO:0000256" key="7">
    <source>
        <dbReference type="RuleBase" id="RU000304"/>
    </source>
</evidence>
<evidence type="ECO:0000256" key="6">
    <source>
        <dbReference type="PROSITE-ProRule" id="PRU10141"/>
    </source>
</evidence>
<dbReference type="FunFam" id="3.30.200.20:FF:000042">
    <property type="entry name" value="Aurora kinase A"/>
    <property type="match status" value="1"/>
</dbReference>
<keyword evidence="3 6" id="KW-0547">Nucleotide-binding</keyword>
<dbReference type="VEuPathDB" id="TrichDB:TVAGG3_0993890"/>
<proteinExistence type="inferred from homology"/>
<feature type="binding site" evidence="6">
    <location>
        <position position="45"/>
    </location>
    <ligand>
        <name>ATP</name>
        <dbReference type="ChEBI" id="CHEBI:30616"/>
    </ligand>
</feature>
<dbReference type="FunFam" id="1.10.510.10:FF:001333">
    <property type="entry name" value="CAMK family protein kinase"/>
    <property type="match status" value="1"/>
</dbReference>
<dbReference type="OMA" id="MGRAYNE"/>
<keyword evidence="5 6" id="KW-0067">ATP-binding</keyword>
<keyword evidence="2" id="KW-0808">Transferase</keyword>
<name>A2D7M3_TRIV3</name>
<dbReference type="VEuPathDB" id="TrichDB:TVAG_120780"/>
<dbReference type="PROSITE" id="PS00108">
    <property type="entry name" value="PROTEIN_KINASE_ST"/>
    <property type="match status" value="1"/>
</dbReference>
<comment type="similarity">
    <text evidence="7">Belongs to the protein kinase superfamily.</text>
</comment>
<keyword evidence="1 7" id="KW-0723">Serine/threonine-protein kinase</keyword>
<evidence type="ECO:0000256" key="1">
    <source>
        <dbReference type="ARBA" id="ARBA00022527"/>
    </source>
</evidence>
<dbReference type="InterPro" id="IPR000719">
    <property type="entry name" value="Prot_kinase_dom"/>
</dbReference>
<dbReference type="STRING" id="5722.A2D7M3"/>
<dbReference type="InterPro" id="IPR008271">
    <property type="entry name" value="Ser/Thr_kinase_AS"/>
</dbReference>
<dbReference type="InterPro" id="IPR011009">
    <property type="entry name" value="Kinase-like_dom_sf"/>
</dbReference>
<dbReference type="SUPFAM" id="SSF56112">
    <property type="entry name" value="Protein kinase-like (PK-like)"/>
    <property type="match status" value="1"/>
</dbReference>
<reference evidence="9" key="1">
    <citation type="submission" date="2006-10" db="EMBL/GenBank/DDBJ databases">
        <authorList>
            <person name="Amadeo P."/>
            <person name="Zhao Q."/>
            <person name="Wortman J."/>
            <person name="Fraser-Liggett C."/>
            <person name="Carlton J."/>
        </authorList>
    </citation>
    <scope>NUCLEOTIDE SEQUENCE</scope>
    <source>
        <strain evidence="9">G3</strain>
    </source>
</reference>
<evidence type="ECO:0000256" key="4">
    <source>
        <dbReference type="ARBA" id="ARBA00022777"/>
    </source>
</evidence>